<dbReference type="InterPro" id="IPR057670">
    <property type="entry name" value="SH3_retrovirus"/>
</dbReference>
<dbReference type="PROSITE" id="PS50994">
    <property type="entry name" value="INTEGRASE"/>
    <property type="match status" value="1"/>
</dbReference>
<dbReference type="Gene3D" id="3.30.420.10">
    <property type="entry name" value="Ribonuclease H-like superfamily/Ribonuclease H"/>
    <property type="match status" value="1"/>
</dbReference>
<evidence type="ECO:0000256" key="11">
    <source>
        <dbReference type="SAM" id="MobiDB-lite"/>
    </source>
</evidence>
<keyword evidence="8" id="KW-0239">DNA-directed DNA polymerase</keyword>
<dbReference type="GO" id="GO:0004519">
    <property type="term" value="F:endonuclease activity"/>
    <property type="evidence" value="ECO:0007669"/>
    <property type="project" value="UniProtKB-KW"/>
</dbReference>
<dbReference type="Pfam" id="PF25597">
    <property type="entry name" value="SH3_retrovirus"/>
    <property type="match status" value="1"/>
</dbReference>
<keyword evidence="3" id="KW-0255">Endonuclease</keyword>
<keyword evidence="7" id="KW-0695">RNA-directed DNA polymerase</keyword>
<evidence type="ECO:0000259" key="12">
    <source>
        <dbReference type="PROSITE" id="PS50994"/>
    </source>
</evidence>
<dbReference type="Proteomes" id="UP001258017">
    <property type="component" value="Unassembled WGS sequence"/>
</dbReference>
<comment type="caution">
    <text evidence="13">The sequence shown here is derived from an EMBL/GenBank/DDBJ whole genome shotgun (WGS) entry which is preliminary data.</text>
</comment>
<dbReference type="GO" id="GO:0016787">
    <property type="term" value="F:hydrolase activity"/>
    <property type="evidence" value="ECO:0007669"/>
    <property type="project" value="UniProtKB-KW"/>
</dbReference>
<dbReference type="GO" id="GO:0003887">
    <property type="term" value="F:DNA-directed DNA polymerase activity"/>
    <property type="evidence" value="ECO:0007669"/>
    <property type="project" value="UniProtKB-KW"/>
</dbReference>
<reference evidence="13" key="2">
    <citation type="journal article" date="2023" name="Commun. Biol.">
        <title>Intrasexual cuticular hydrocarbon dimorphism in a wasp sheds light on hydrocarbon biosynthesis genes in Hymenoptera.</title>
        <authorList>
            <person name="Moris V.C."/>
            <person name="Podsiadlowski L."/>
            <person name="Martin S."/>
            <person name="Oeyen J.P."/>
            <person name="Donath A."/>
            <person name="Petersen M."/>
            <person name="Wilbrandt J."/>
            <person name="Misof B."/>
            <person name="Liedtke D."/>
            <person name="Thamm M."/>
            <person name="Scheiner R."/>
            <person name="Schmitt T."/>
            <person name="Niehuis O."/>
        </authorList>
    </citation>
    <scope>NUCLEOTIDE SEQUENCE</scope>
    <source>
        <strain evidence="13">GBR_01_08_01A</strain>
    </source>
</reference>
<sequence>LVEVKCLKTKAAVKDVIKEYIARIERQTGKKVKRFRTDNGLEYCNEELTTFFNKLGIKHERSNVETPQMNGVAERVNRTLLNLTRAMLKSSGLPQKFWAEAVTTAAYIKNRVGHSATQGVVPLTMWIDRKPSVKHLKIYGCLAYARIPDQGRRKLDDRADECIFVGYATQTRGYRLWCPRRQDVITTKHVRFAEDKSGYEWIHKKHVENFRYNEIWERDSEPEEIDKVLDTPEDDAPTIDIDRKREQATQQEIVGAQDANMPKRRGRPVKIIRNPYGRKGKPKSSSDKEQITTDNEDGNTTGSEFEANLVEIIEPRDLKEALSSPQAEEWKEEEIYMRPPPLYKTDEGNVLRLLRPIYGLKQSGRNWNEEIDNFLASQGFKRLKTSNCVYKRDDWTIVVVYVDDLFLFAPDLKLIESAVRHITSRYEAKDLGEINQALGIKVERKGNGDIRLSQKKYIEELLKRFGMVDCRKAATPLDPSIRLSKEDAPTNERERFSMRNVPYRELIGGLMFLAQSTRPDVLYAVIKLSQYNSNPGKRHWDQAKHILRYLNGTRDYSITYRACNKPRIEVYCDADWAGDLDDRHSYSGMVLLIGNDPVQWKSSKQKSLSTSTMEAEYVSLANGTKEILWLSMFFKELDLTKFVPGTIKMNCDNRAAIDFSKNRVEKSRTKHIDVAYHLVRENLEKGLMHLSYVPSNENLADGMTKGLKKIAHERFAKALGLGIAKWGN</sequence>
<keyword evidence="5" id="KW-0460">Magnesium</keyword>
<dbReference type="InterPro" id="IPR039537">
    <property type="entry name" value="Retrotran_Ty1/copia-like"/>
</dbReference>
<evidence type="ECO:0000256" key="8">
    <source>
        <dbReference type="ARBA" id="ARBA00022932"/>
    </source>
</evidence>
<feature type="domain" description="Integrase catalytic" evidence="12">
    <location>
        <begin position="1"/>
        <end position="130"/>
    </location>
</feature>
<evidence type="ECO:0000256" key="7">
    <source>
        <dbReference type="ARBA" id="ARBA00022918"/>
    </source>
</evidence>
<feature type="non-terminal residue" evidence="13">
    <location>
        <position position="1"/>
    </location>
</feature>
<dbReference type="CDD" id="cd09272">
    <property type="entry name" value="RNase_HI_RT_Ty1"/>
    <property type="match status" value="1"/>
</dbReference>
<gene>
    <name evidence="13" type="ORF">KPH14_012773</name>
</gene>
<evidence type="ECO:0000256" key="1">
    <source>
        <dbReference type="ARBA" id="ARBA00022722"/>
    </source>
</evidence>
<dbReference type="InterPro" id="IPR036397">
    <property type="entry name" value="RNaseH_sf"/>
</dbReference>
<feature type="compositionally biased region" description="Basic residues" evidence="11">
    <location>
        <begin position="262"/>
        <end position="282"/>
    </location>
</feature>
<name>A0AAD9RET9_9HYME</name>
<keyword evidence="2" id="KW-0479">Metal-binding</keyword>
<evidence type="ECO:0000256" key="3">
    <source>
        <dbReference type="ARBA" id="ARBA00022759"/>
    </source>
</evidence>
<dbReference type="GO" id="GO:0046872">
    <property type="term" value="F:metal ion binding"/>
    <property type="evidence" value="ECO:0007669"/>
    <property type="project" value="UniProtKB-KW"/>
</dbReference>
<keyword evidence="1" id="KW-0540">Nuclease</keyword>
<keyword evidence="9" id="KW-0233">DNA recombination</keyword>
<evidence type="ECO:0000256" key="2">
    <source>
        <dbReference type="ARBA" id="ARBA00022723"/>
    </source>
</evidence>
<dbReference type="InterPro" id="IPR013103">
    <property type="entry name" value="RVT_2"/>
</dbReference>
<dbReference type="GO" id="GO:0015074">
    <property type="term" value="P:DNA integration"/>
    <property type="evidence" value="ECO:0007669"/>
    <property type="project" value="UniProtKB-KW"/>
</dbReference>
<dbReference type="InterPro" id="IPR001584">
    <property type="entry name" value="Integrase_cat-core"/>
</dbReference>
<protein>
    <recommendedName>
        <fullName evidence="12">Integrase catalytic domain-containing protein</fullName>
    </recommendedName>
</protein>
<evidence type="ECO:0000313" key="13">
    <source>
        <dbReference type="EMBL" id="KAK2577746.1"/>
    </source>
</evidence>
<keyword evidence="8" id="KW-0808">Transferase</keyword>
<evidence type="ECO:0000256" key="5">
    <source>
        <dbReference type="ARBA" id="ARBA00022842"/>
    </source>
</evidence>
<dbReference type="SUPFAM" id="SSF53098">
    <property type="entry name" value="Ribonuclease H-like"/>
    <property type="match status" value="1"/>
</dbReference>
<keyword evidence="10" id="KW-0511">Multifunctional enzyme</keyword>
<evidence type="ECO:0000256" key="4">
    <source>
        <dbReference type="ARBA" id="ARBA00022801"/>
    </source>
</evidence>
<dbReference type="SUPFAM" id="SSF56672">
    <property type="entry name" value="DNA/RNA polymerases"/>
    <property type="match status" value="1"/>
</dbReference>
<keyword evidence="4" id="KW-0378">Hydrolase</keyword>
<proteinExistence type="predicted"/>
<feature type="region of interest" description="Disordered" evidence="11">
    <location>
        <begin position="244"/>
        <end position="304"/>
    </location>
</feature>
<dbReference type="PANTHER" id="PTHR42648">
    <property type="entry name" value="TRANSPOSASE, PUTATIVE-RELATED"/>
    <property type="match status" value="1"/>
</dbReference>
<keyword evidence="14" id="KW-1185">Reference proteome</keyword>
<dbReference type="EMBL" id="JAIFRP010001550">
    <property type="protein sequence ID" value="KAK2577746.1"/>
    <property type="molecule type" value="Genomic_DNA"/>
</dbReference>
<evidence type="ECO:0000256" key="10">
    <source>
        <dbReference type="ARBA" id="ARBA00023268"/>
    </source>
</evidence>
<dbReference type="Pfam" id="PF07727">
    <property type="entry name" value="RVT_2"/>
    <property type="match status" value="1"/>
</dbReference>
<accession>A0AAD9RET9</accession>
<dbReference type="AlphaFoldDB" id="A0AAD9RET9"/>
<keyword evidence="6" id="KW-0229">DNA integration</keyword>
<dbReference type="GO" id="GO:0006310">
    <property type="term" value="P:DNA recombination"/>
    <property type="evidence" value="ECO:0007669"/>
    <property type="project" value="UniProtKB-KW"/>
</dbReference>
<evidence type="ECO:0000256" key="6">
    <source>
        <dbReference type="ARBA" id="ARBA00022908"/>
    </source>
</evidence>
<evidence type="ECO:0000256" key="9">
    <source>
        <dbReference type="ARBA" id="ARBA00023172"/>
    </source>
</evidence>
<dbReference type="GO" id="GO:0003964">
    <property type="term" value="F:RNA-directed DNA polymerase activity"/>
    <property type="evidence" value="ECO:0007669"/>
    <property type="project" value="UniProtKB-KW"/>
</dbReference>
<dbReference type="GO" id="GO:0042575">
    <property type="term" value="C:DNA polymerase complex"/>
    <property type="evidence" value="ECO:0007669"/>
    <property type="project" value="UniProtKB-ARBA"/>
</dbReference>
<organism evidence="13 14">
    <name type="scientific">Odynerus spinipes</name>
    <dbReference type="NCBI Taxonomy" id="1348599"/>
    <lineage>
        <taxon>Eukaryota</taxon>
        <taxon>Metazoa</taxon>
        <taxon>Ecdysozoa</taxon>
        <taxon>Arthropoda</taxon>
        <taxon>Hexapoda</taxon>
        <taxon>Insecta</taxon>
        <taxon>Pterygota</taxon>
        <taxon>Neoptera</taxon>
        <taxon>Endopterygota</taxon>
        <taxon>Hymenoptera</taxon>
        <taxon>Apocrita</taxon>
        <taxon>Aculeata</taxon>
        <taxon>Vespoidea</taxon>
        <taxon>Vespidae</taxon>
        <taxon>Eumeninae</taxon>
        <taxon>Odynerus</taxon>
    </lineage>
</organism>
<reference evidence="13" key="1">
    <citation type="submission" date="2021-08" db="EMBL/GenBank/DDBJ databases">
        <authorList>
            <person name="Misof B."/>
            <person name="Oliver O."/>
            <person name="Podsiadlowski L."/>
            <person name="Donath A."/>
            <person name="Peters R."/>
            <person name="Mayer C."/>
            <person name="Rust J."/>
            <person name="Gunkel S."/>
            <person name="Lesny P."/>
            <person name="Martin S."/>
            <person name="Oeyen J.P."/>
            <person name="Petersen M."/>
            <person name="Panagiotis P."/>
            <person name="Wilbrandt J."/>
            <person name="Tanja T."/>
        </authorList>
    </citation>
    <scope>NUCLEOTIDE SEQUENCE</scope>
    <source>
        <strain evidence="13">GBR_01_08_01A</strain>
        <tissue evidence="13">Thorax + abdomen</tissue>
    </source>
</reference>
<dbReference type="PANTHER" id="PTHR42648:SF11">
    <property type="entry name" value="TRANSPOSON TY4-P GAG-POL POLYPROTEIN"/>
    <property type="match status" value="1"/>
</dbReference>
<dbReference type="GO" id="GO:0003676">
    <property type="term" value="F:nucleic acid binding"/>
    <property type="evidence" value="ECO:0007669"/>
    <property type="project" value="InterPro"/>
</dbReference>
<dbReference type="InterPro" id="IPR012337">
    <property type="entry name" value="RNaseH-like_sf"/>
</dbReference>
<evidence type="ECO:0000313" key="14">
    <source>
        <dbReference type="Proteomes" id="UP001258017"/>
    </source>
</evidence>
<keyword evidence="8" id="KW-0548">Nucleotidyltransferase</keyword>
<dbReference type="InterPro" id="IPR043502">
    <property type="entry name" value="DNA/RNA_pol_sf"/>
</dbReference>